<dbReference type="GO" id="GO:0043023">
    <property type="term" value="F:ribosomal large subunit binding"/>
    <property type="evidence" value="ECO:0007669"/>
    <property type="project" value="TreeGrafter"/>
</dbReference>
<dbReference type="GO" id="GO:0042256">
    <property type="term" value="P:cytosolic ribosome assembly"/>
    <property type="evidence" value="ECO:0007669"/>
    <property type="project" value="UniProtKB-UniRule"/>
</dbReference>
<comment type="subunit">
    <text evidence="2">Interacts with ribosomal protein uL14 (rplN).</text>
</comment>
<evidence type="ECO:0000256" key="1">
    <source>
        <dbReference type="ARBA" id="ARBA00010574"/>
    </source>
</evidence>
<evidence type="ECO:0000256" key="2">
    <source>
        <dbReference type="HAMAP-Rule" id="MF_01477"/>
    </source>
</evidence>
<accession>A8LKJ3</accession>
<dbReference type="KEGG" id="dsh:Dshi_0087"/>
<dbReference type="PANTHER" id="PTHR21043">
    <property type="entry name" value="IOJAP SUPERFAMILY ORTHOLOG"/>
    <property type="match status" value="1"/>
</dbReference>
<dbReference type="SUPFAM" id="SSF81301">
    <property type="entry name" value="Nucleotidyltransferase"/>
    <property type="match status" value="1"/>
</dbReference>
<dbReference type="HAMAP" id="MF_01477">
    <property type="entry name" value="Iojap_RsfS"/>
    <property type="match status" value="1"/>
</dbReference>
<dbReference type="EMBL" id="CP000830">
    <property type="protein sequence ID" value="ABV91836.1"/>
    <property type="molecule type" value="Genomic_DNA"/>
</dbReference>
<dbReference type="GO" id="GO:0005737">
    <property type="term" value="C:cytoplasm"/>
    <property type="evidence" value="ECO:0007669"/>
    <property type="project" value="UniProtKB-SubCell"/>
</dbReference>
<dbReference type="NCBIfam" id="TIGR00090">
    <property type="entry name" value="rsfS_iojap_ybeB"/>
    <property type="match status" value="1"/>
</dbReference>
<keyword evidence="2" id="KW-0810">Translation regulation</keyword>
<keyword evidence="2" id="KW-0678">Repressor</keyword>
<dbReference type="Pfam" id="PF02410">
    <property type="entry name" value="RsfS"/>
    <property type="match status" value="1"/>
</dbReference>
<comment type="similarity">
    <text evidence="1 2">Belongs to the Iojap/RsfS family.</text>
</comment>
<dbReference type="STRING" id="398580.Dshi_0087"/>
<dbReference type="AlphaFoldDB" id="A8LKJ3"/>
<dbReference type="InterPro" id="IPR043519">
    <property type="entry name" value="NT_sf"/>
</dbReference>
<dbReference type="InterPro" id="IPR004394">
    <property type="entry name" value="Iojap/RsfS/C7orf30"/>
</dbReference>
<keyword evidence="4" id="KW-1185">Reference proteome</keyword>
<gene>
    <name evidence="2" type="primary">rsfS</name>
    <name evidence="3" type="ordered locus">Dshi_0087</name>
</gene>
<dbReference type="GO" id="GO:0090071">
    <property type="term" value="P:negative regulation of ribosome biogenesis"/>
    <property type="evidence" value="ECO:0007669"/>
    <property type="project" value="UniProtKB-UniRule"/>
</dbReference>
<dbReference type="HOGENOM" id="CLU_092688_6_0_5"/>
<comment type="subcellular location">
    <subcellularLocation>
        <location evidence="2">Cytoplasm</location>
    </subcellularLocation>
</comment>
<proteinExistence type="inferred from homology"/>
<keyword evidence="2" id="KW-0963">Cytoplasm</keyword>
<organism evidence="3 4">
    <name type="scientific">Dinoroseobacter shibae (strain DSM 16493 / NCIMB 14021 / DFL 12)</name>
    <dbReference type="NCBI Taxonomy" id="398580"/>
    <lineage>
        <taxon>Bacteria</taxon>
        <taxon>Pseudomonadati</taxon>
        <taxon>Pseudomonadota</taxon>
        <taxon>Alphaproteobacteria</taxon>
        <taxon>Rhodobacterales</taxon>
        <taxon>Roseobacteraceae</taxon>
        <taxon>Dinoroseobacter</taxon>
    </lineage>
</organism>
<protein>
    <recommendedName>
        <fullName evidence="2">Ribosomal silencing factor RsfS</fullName>
    </recommendedName>
</protein>
<name>A8LKJ3_DINSH</name>
<dbReference type="Gene3D" id="3.30.460.10">
    <property type="entry name" value="Beta Polymerase, domain 2"/>
    <property type="match status" value="1"/>
</dbReference>
<comment type="function">
    <text evidence="2">Functions as a ribosomal silencing factor. Interacts with ribosomal protein uL14 (rplN), blocking formation of intersubunit bridge B8. Prevents association of the 30S and 50S ribosomal subunits and the formation of functional ribosomes, thus repressing translation.</text>
</comment>
<evidence type="ECO:0000313" key="4">
    <source>
        <dbReference type="Proteomes" id="UP000006833"/>
    </source>
</evidence>
<sequence>MSDRILALTLTSLDQDKAEDVVSINLRGKSSMADHMVVCSGRSTRQVAAISEKLVERLKAELGVACKVEGKGQGDWVLIDTGDVVVHVFRPEVREFYQLEKMWMTPAAQA</sequence>
<dbReference type="OrthoDB" id="9793681at2"/>
<reference evidence="4" key="1">
    <citation type="journal article" date="2010" name="ISME J.">
        <title>The complete genome sequence of the algal symbiont Dinoroseobacter shibae: a hitchhiker's guide to life in the sea.</title>
        <authorList>
            <person name="Wagner-Dobler I."/>
            <person name="Ballhausen B."/>
            <person name="Berger M."/>
            <person name="Brinkhoff T."/>
            <person name="Buchholz I."/>
            <person name="Bunk B."/>
            <person name="Cypionka H."/>
            <person name="Daniel R."/>
            <person name="Drepper T."/>
            <person name="Gerdts G."/>
            <person name="Hahnke S."/>
            <person name="Han C."/>
            <person name="Jahn D."/>
            <person name="Kalhoefer D."/>
            <person name="Kiss H."/>
            <person name="Klenk H.P."/>
            <person name="Kyrpides N."/>
            <person name="Liebl W."/>
            <person name="Liesegang H."/>
            <person name="Meincke L."/>
            <person name="Pati A."/>
            <person name="Petersen J."/>
            <person name="Piekarski T."/>
            <person name="Pommerenke C."/>
            <person name="Pradella S."/>
            <person name="Pukall R."/>
            <person name="Rabus R."/>
            <person name="Stackebrandt E."/>
            <person name="Thole S."/>
            <person name="Thompson L."/>
            <person name="Tielen P."/>
            <person name="Tomasch J."/>
            <person name="von Jan M."/>
            <person name="Wanphrut N."/>
            <person name="Wichels A."/>
            <person name="Zech H."/>
            <person name="Simon M."/>
        </authorList>
    </citation>
    <scope>NUCLEOTIDE SEQUENCE [LARGE SCALE GENOMIC DNA]</scope>
    <source>
        <strain evidence="4">DSM 16493 / NCIMB 14021 / DFL 12</strain>
    </source>
</reference>
<dbReference type="eggNOG" id="COG0799">
    <property type="taxonomic scope" value="Bacteria"/>
</dbReference>
<dbReference type="Proteomes" id="UP000006833">
    <property type="component" value="Chromosome"/>
</dbReference>
<evidence type="ECO:0000313" key="3">
    <source>
        <dbReference type="EMBL" id="ABV91836.1"/>
    </source>
</evidence>
<dbReference type="PANTHER" id="PTHR21043:SF0">
    <property type="entry name" value="MITOCHONDRIAL ASSEMBLY OF RIBOSOMAL LARGE SUBUNIT PROTEIN 1"/>
    <property type="match status" value="1"/>
</dbReference>
<dbReference type="GO" id="GO:0017148">
    <property type="term" value="P:negative regulation of translation"/>
    <property type="evidence" value="ECO:0007669"/>
    <property type="project" value="UniProtKB-UniRule"/>
</dbReference>